<evidence type="ECO:0000313" key="1">
    <source>
        <dbReference type="EMBL" id="MDP9685113.1"/>
    </source>
</evidence>
<comment type="caution">
    <text evidence="1">The sequence shown here is derived from an EMBL/GenBank/DDBJ whole genome shotgun (WGS) entry which is preliminary data.</text>
</comment>
<reference evidence="1 2" key="1">
    <citation type="submission" date="2023-07" db="EMBL/GenBank/DDBJ databases">
        <title>Sequencing the genomes of 1000 actinobacteria strains.</title>
        <authorList>
            <person name="Klenk H.-P."/>
        </authorList>
    </citation>
    <scope>NUCLEOTIDE SEQUENCE [LARGE SCALE GENOMIC DNA]</scope>
    <source>
        <strain evidence="1 2">DSM 40229</strain>
    </source>
</reference>
<name>A0ABT9LNK5_STRGD</name>
<proteinExistence type="predicted"/>
<dbReference type="Proteomes" id="UP001231675">
    <property type="component" value="Unassembled WGS sequence"/>
</dbReference>
<protein>
    <submittedName>
        <fullName evidence="1">Uncharacterized protein</fullName>
    </submittedName>
</protein>
<sequence length="52" mass="5388">MDDRLADLLLAGELEAGDEAHVDAVDGVITVGVDRAEDDRAASAPENPAPED</sequence>
<accession>A0ABT9LNK5</accession>
<dbReference type="EMBL" id="JAURUD010000001">
    <property type="protein sequence ID" value="MDP9685113.1"/>
    <property type="molecule type" value="Genomic_DNA"/>
</dbReference>
<gene>
    <name evidence="1" type="ORF">J2S47_005615</name>
</gene>
<keyword evidence="2" id="KW-1185">Reference proteome</keyword>
<organism evidence="1 2">
    <name type="scientific">Streptomyces griseoviridis</name>
    <dbReference type="NCBI Taxonomy" id="45398"/>
    <lineage>
        <taxon>Bacteria</taxon>
        <taxon>Bacillati</taxon>
        <taxon>Actinomycetota</taxon>
        <taxon>Actinomycetes</taxon>
        <taxon>Kitasatosporales</taxon>
        <taxon>Streptomycetaceae</taxon>
        <taxon>Streptomyces</taxon>
    </lineage>
</organism>
<evidence type="ECO:0000313" key="2">
    <source>
        <dbReference type="Proteomes" id="UP001231675"/>
    </source>
</evidence>